<dbReference type="Proteomes" id="UP001211044">
    <property type="component" value="Chromosome"/>
</dbReference>
<organism evidence="1 2">
    <name type="scientific">Winkia neuii subsp. anitrata</name>
    <dbReference type="NCBI Taxonomy" id="29318"/>
    <lineage>
        <taxon>Bacteria</taxon>
        <taxon>Bacillati</taxon>
        <taxon>Actinomycetota</taxon>
        <taxon>Actinomycetes</taxon>
        <taxon>Actinomycetales</taxon>
        <taxon>Actinomycetaceae</taxon>
        <taxon>Winkia</taxon>
    </lineage>
</organism>
<name>A0AB38XQ59_9ACTO</name>
<dbReference type="KEGG" id="wne:PIG85_01785"/>
<protein>
    <recommendedName>
        <fullName evidence="3">HK97 gp10 family phage protein</fullName>
    </recommendedName>
</protein>
<evidence type="ECO:0000313" key="2">
    <source>
        <dbReference type="Proteomes" id="UP001211044"/>
    </source>
</evidence>
<dbReference type="AlphaFoldDB" id="A0AB38XQ59"/>
<dbReference type="EMBL" id="CP116394">
    <property type="protein sequence ID" value="WCE46400.1"/>
    <property type="molecule type" value="Genomic_DNA"/>
</dbReference>
<dbReference type="RefSeq" id="WP_004806613.1">
    <property type="nucleotide sequence ID" value="NZ_CP116394.1"/>
</dbReference>
<accession>A0AB38XQ59</accession>
<gene>
    <name evidence="1" type="ORF">PIG85_01785</name>
</gene>
<evidence type="ECO:0000313" key="1">
    <source>
        <dbReference type="EMBL" id="WCE46400.1"/>
    </source>
</evidence>
<evidence type="ECO:0008006" key="3">
    <source>
        <dbReference type="Google" id="ProtNLM"/>
    </source>
</evidence>
<sequence length="148" mass="16241">MLSGTEFAKVEVEGARKLRRELRRAGRSLDDLKEAGRAAANIVAERARTLAPKGPSGNLSADIRAGNIATGGIVKTGRKRIPYAGPIHWGWLKVGANYSGGKYKPGQKRNIKPNPFLSNAATETERIWVPVYEKYLEKVLDDLKGKEI</sequence>
<reference evidence="1" key="1">
    <citation type="submission" date="2023-01" db="EMBL/GenBank/DDBJ databases">
        <title>Comparative Genomic Analysis of the Clinically-Derived Winkia Strain NY0527 Provides Evidence into the Taxonomic Reassignment of Winkia neuii and Characterizes Their Virulence Traits.</title>
        <authorList>
            <person name="Cai X."/>
            <person name="Peng Y."/>
            <person name="Li M."/>
            <person name="Qiu Y."/>
            <person name="Wang Y."/>
            <person name="Xu L."/>
            <person name="Hou Q."/>
        </authorList>
    </citation>
    <scope>NUCLEOTIDE SEQUENCE</scope>
    <source>
        <strain evidence="1">NY0527</strain>
    </source>
</reference>
<proteinExistence type="predicted"/>